<proteinExistence type="inferred from homology"/>
<keyword evidence="2" id="KW-0479">Metal-binding</keyword>
<evidence type="ECO:0000313" key="9">
    <source>
        <dbReference type="EMBL" id="MCQ4841455.1"/>
    </source>
</evidence>
<dbReference type="InterPro" id="IPR014710">
    <property type="entry name" value="RmlC-like_jellyroll"/>
</dbReference>
<dbReference type="EMBL" id="JANFZH010000050">
    <property type="protein sequence ID" value="MCQ4841455.1"/>
    <property type="molecule type" value="Genomic_DNA"/>
</dbReference>
<evidence type="ECO:0000256" key="2">
    <source>
        <dbReference type="ARBA" id="ARBA00022723"/>
    </source>
</evidence>
<evidence type="ECO:0000256" key="7">
    <source>
        <dbReference type="ARBA" id="ARBA00044951"/>
    </source>
</evidence>
<evidence type="ECO:0000256" key="8">
    <source>
        <dbReference type="ARBA" id="ARBA00044972"/>
    </source>
</evidence>
<accession>A0ABT1S4L0</accession>
<keyword evidence="4 9" id="KW-0413">Isomerase</keyword>
<sequence length="230" mass="26223">MKRSEINRAVQRAVELLGQEGIGLPAFGYWKLEDWKQNRDRLEIIRQTMLGWDVTDFSSGDFLHTGSVLFTIRNGSPSGTGTPYAEKLIFQRHETEQEIPFHFHRIKTEDIINRGGGILQLQLYCSGPDGTLDREREVEVFCDGIRHRIPAGTVVEVQKGCSITLVPGLYHRFWAKKGAGDLIVGEVSSVNDDRTDNCFLQQRDRFSVIEEDEEVLFPLCNEYGKLLFSE</sequence>
<dbReference type="CDD" id="cd20309">
    <property type="entry name" value="cupin_EcSI"/>
    <property type="match status" value="1"/>
</dbReference>
<comment type="cofactor">
    <cofactor evidence="1">
        <name>Mn(2+)</name>
        <dbReference type="ChEBI" id="CHEBI:29035"/>
    </cofactor>
</comment>
<organism evidence="9 10">
    <name type="scientific">Neglectibacter timonensis</name>
    <dbReference type="NCBI Taxonomy" id="1776382"/>
    <lineage>
        <taxon>Bacteria</taxon>
        <taxon>Bacillati</taxon>
        <taxon>Bacillota</taxon>
        <taxon>Clostridia</taxon>
        <taxon>Eubacteriales</taxon>
        <taxon>Oscillospiraceae</taxon>
        <taxon>Neglectibacter</taxon>
    </lineage>
</organism>
<name>A0ABT1S4L0_9FIRM</name>
<evidence type="ECO:0000256" key="1">
    <source>
        <dbReference type="ARBA" id="ARBA00001936"/>
    </source>
</evidence>
<dbReference type="Pfam" id="PF07385">
    <property type="entry name" value="Lyx_isomer"/>
    <property type="match status" value="1"/>
</dbReference>
<dbReference type="EC" id="5.3.1.15" evidence="8"/>
<keyword evidence="10" id="KW-1185">Reference proteome</keyword>
<protein>
    <recommendedName>
        <fullName evidence="8">D-lyxose ketol-isomerase</fullName>
        <ecNumber evidence="8">5.3.1.15</ecNumber>
    </recommendedName>
</protein>
<comment type="similarity">
    <text evidence="7">Belongs to the D-lyxose ketol-isomerase family.</text>
</comment>
<keyword evidence="3" id="KW-0464">Manganese</keyword>
<dbReference type="Gene3D" id="2.60.120.10">
    <property type="entry name" value="Jelly Rolls"/>
    <property type="match status" value="1"/>
</dbReference>
<dbReference type="InterPro" id="IPR047581">
    <property type="entry name" value="EcSI_cupin"/>
</dbReference>
<gene>
    <name evidence="9" type="ORF">NE695_16210</name>
</gene>
<dbReference type="RefSeq" id="WP_066861967.1">
    <property type="nucleotide sequence ID" value="NZ_CABKVV010000012.1"/>
</dbReference>
<evidence type="ECO:0000313" key="10">
    <source>
        <dbReference type="Proteomes" id="UP001524473"/>
    </source>
</evidence>
<reference evidence="9 10" key="1">
    <citation type="submission" date="2022-06" db="EMBL/GenBank/DDBJ databases">
        <title>Isolation of gut microbiota from human fecal samples.</title>
        <authorList>
            <person name="Pamer E.G."/>
            <person name="Barat B."/>
            <person name="Waligurski E."/>
            <person name="Medina S."/>
            <person name="Paddock L."/>
            <person name="Mostad J."/>
        </authorList>
    </citation>
    <scope>NUCLEOTIDE SEQUENCE [LARGE SCALE GENOMIC DNA]</scope>
    <source>
        <strain evidence="9 10">DFI.9.73</strain>
    </source>
</reference>
<evidence type="ECO:0000256" key="6">
    <source>
        <dbReference type="ARBA" id="ARBA00044907"/>
    </source>
</evidence>
<dbReference type="Proteomes" id="UP001524473">
    <property type="component" value="Unassembled WGS sequence"/>
</dbReference>
<evidence type="ECO:0000256" key="5">
    <source>
        <dbReference type="ARBA" id="ARBA00023277"/>
    </source>
</evidence>
<keyword evidence="5" id="KW-0119">Carbohydrate metabolism</keyword>
<evidence type="ECO:0000256" key="4">
    <source>
        <dbReference type="ARBA" id="ARBA00023235"/>
    </source>
</evidence>
<comment type="catalytic activity">
    <reaction evidence="6">
        <text>D-lyxose = D-xylulose</text>
        <dbReference type="Rhea" id="RHEA:14201"/>
        <dbReference type="ChEBI" id="CHEBI:16789"/>
        <dbReference type="ChEBI" id="CHEBI:17140"/>
        <dbReference type="EC" id="5.3.1.15"/>
    </reaction>
</comment>
<dbReference type="GeneID" id="90531724"/>
<dbReference type="GO" id="GO:0016853">
    <property type="term" value="F:isomerase activity"/>
    <property type="evidence" value="ECO:0007669"/>
    <property type="project" value="UniProtKB-KW"/>
</dbReference>
<evidence type="ECO:0000256" key="3">
    <source>
        <dbReference type="ARBA" id="ARBA00023211"/>
    </source>
</evidence>
<comment type="caution">
    <text evidence="9">The sequence shown here is derived from an EMBL/GenBank/DDBJ whole genome shotgun (WGS) entry which is preliminary data.</text>
</comment>
<dbReference type="InterPro" id="IPR010864">
    <property type="entry name" value="D-lyxose_isomer"/>
</dbReference>